<keyword evidence="13" id="KW-0129">CBS domain</keyword>
<evidence type="ECO:0000259" key="16">
    <source>
        <dbReference type="PROSITE" id="PS51371"/>
    </source>
</evidence>
<keyword evidence="11 15" id="KW-1133">Transmembrane helix</keyword>
<dbReference type="PANTHER" id="PTHR39188:SF3">
    <property type="entry name" value="STAGE IV SPORULATION PROTEIN FB"/>
    <property type="match status" value="1"/>
</dbReference>
<proteinExistence type="inferred from homology"/>
<feature type="transmembrane region" description="Helical" evidence="15">
    <location>
        <begin position="87"/>
        <end position="104"/>
    </location>
</feature>
<evidence type="ECO:0000256" key="6">
    <source>
        <dbReference type="ARBA" id="ARBA00022692"/>
    </source>
</evidence>
<feature type="domain" description="CBS" evidence="16">
    <location>
        <begin position="310"/>
        <end position="366"/>
    </location>
</feature>
<evidence type="ECO:0000256" key="2">
    <source>
        <dbReference type="ARBA" id="ARBA00004651"/>
    </source>
</evidence>
<evidence type="ECO:0000256" key="1">
    <source>
        <dbReference type="ARBA" id="ARBA00001947"/>
    </source>
</evidence>
<dbReference type="PROSITE" id="PS51371">
    <property type="entry name" value="CBS"/>
    <property type="match status" value="2"/>
</dbReference>
<dbReference type="PIRSF" id="PIRSF006404">
    <property type="entry name" value="UCP006404_Pept_M50_CBS"/>
    <property type="match status" value="1"/>
</dbReference>
<evidence type="ECO:0000256" key="9">
    <source>
        <dbReference type="ARBA" id="ARBA00022801"/>
    </source>
</evidence>
<feature type="domain" description="CBS" evidence="16">
    <location>
        <begin position="248"/>
        <end position="304"/>
    </location>
</feature>
<evidence type="ECO:0000256" key="4">
    <source>
        <dbReference type="ARBA" id="ARBA00022475"/>
    </source>
</evidence>
<comment type="cofactor">
    <cofactor evidence="1">
        <name>Zn(2+)</name>
        <dbReference type="ChEBI" id="CHEBI:29105"/>
    </cofactor>
</comment>
<keyword evidence="12" id="KW-0482">Metalloprotease</keyword>
<dbReference type="AlphaFoldDB" id="A0A0W8F815"/>
<dbReference type="InterPro" id="IPR046342">
    <property type="entry name" value="CBS_dom_sf"/>
</dbReference>
<keyword evidence="7" id="KW-0479">Metal-binding</keyword>
<protein>
    <recommendedName>
        <fullName evidence="16">CBS domain-containing protein</fullName>
    </recommendedName>
</protein>
<evidence type="ECO:0000313" key="17">
    <source>
        <dbReference type="EMBL" id="KUG16531.1"/>
    </source>
</evidence>
<keyword evidence="8" id="KW-0677">Repeat</keyword>
<dbReference type="EMBL" id="LNQE01001491">
    <property type="protein sequence ID" value="KUG16531.1"/>
    <property type="molecule type" value="Genomic_DNA"/>
</dbReference>
<evidence type="ECO:0000256" key="7">
    <source>
        <dbReference type="ARBA" id="ARBA00022723"/>
    </source>
</evidence>
<keyword evidence="14 15" id="KW-0472">Membrane</keyword>
<feature type="transmembrane region" description="Helical" evidence="15">
    <location>
        <begin position="20"/>
        <end position="36"/>
    </location>
</feature>
<dbReference type="GO" id="GO:0008237">
    <property type="term" value="F:metallopeptidase activity"/>
    <property type="evidence" value="ECO:0007669"/>
    <property type="project" value="UniProtKB-KW"/>
</dbReference>
<dbReference type="PANTHER" id="PTHR39188">
    <property type="entry name" value="MEMBRANE-ASSOCIATED ZINC METALLOPROTEASE M50B"/>
    <property type="match status" value="1"/>
</dbReference>
<dbReference type="Gene3D" id="3.10.580.10">
    <property type="entry name" value="CBS-domain"/>
    <property type="match status" value="2"/>
</dbReference>
<feature type="transmembrane region" description="Helical" evidence="15">
    <location>
        <begin position="198"/>
        <end position="224"/>
    </location>
</feature>
<accession>A0A0W8F815</accession>
<evidence type="ECO:0000256" key="8">
    <source>
        <dbReference type="ARBA" id="ARBA00022737"/>
    </source>
</evidence>
<evidence type="ECO:0000256" key="12">
    <source>
        <dbReference type="ARBA" id="ARBA00023049"/>
    </source>
</evidence>
<evidence type="ECO:0000256" key="10">
    <source>
        <dbReference type="ARBA" id="ARBA00022833"/>
    </source>
</evidence>
<name>A0A0W8F815_9ZZZZ</name>
<dbReference type="GO" id="GO:0005886">
    <property type="term" value="C:plasma membrane"/>
    <property type="evidence" value="ECO:0007669"/>
    <property type="project" value="UniProtKB-SubCell"/>
</dbReference>
<reference evidence="17" key="1">
    <citation type="journal article" date="2015" name="Proc. Natl. Acad. Sci. U.S.A.">
        <title>Networks of energetic and metabolic interactions define dynamics in microbial communities.</title>
        <authorList>
            <person name="Embree M."/>
            <person name="Liu J.K."/>
            <person name="Al-Bassam M.M."/>
            <person name="Zengler K."/>
        </authorList>
    </citation>
    <scope>NUCLEOTIDE SEQUENCE</scope>
</reference>
<feature type="transmembrane region" description="Helical" evidence="15">
    <location>
        <begin position="116"/>
        <end position="138"/>
    </location>
</feature>
<dbReference type="GO" id="GO:0046872">
    <property type="term" value="F:metal ion binding"/>
    <property type="evidence" value="ECO:0007669"/>
    <property type="project" value="UniProtKB-KW"/>
</dbReference>
<sequence length="366" mass="40614">MMNSSLQLGKIMGIPVQLHWSFLLVILYIAWAFASFSQQVLGRSYGFGEIEPAGLRWAYSLIFSLVLFTCVALHELGHSYIALKNGIAIRSITLYFFGGVSAMEEIPRNPRLELQMAFAGPAVSGILGLMGILLATLLDEGSPLGIMLWMLGLLNIILMLFNLLPAFPMDGGRLLRAWFATQMPYIKATQRAASIGKLFAIIMFVLGLFSFNFILLFVAFFVYVGASEEEKATQISVSLEGTRVMDIMSDDVHTVDPDMTLQDLKEHMFEEKHRGYPVVSGDEVIGVVTLSDLQRVPQVDHADTRVAEVMTRKLYVIGPSEEASAAMMMMNKMNIRRLPVMSDGRLVGIVSREDLVRAIELCSGQD</sequence>
<evidence type="ECO:0000256" key="3">
    <source>
        <dbReference type="ARBA" id="ARBA00007931"/>
    </source>
</evidence>
<dbReference type="Pfam" id="PF02163">
    <property type="entry name" value="Peptidase_M50"/>
    <property type="match status" value="2"/>
</dbReference>
<dbReference type="SMART" id="SM00116">
    <property type="entry name" value="CBS"/>
    <property type="match status" value="2"/>
</dbReference>
<comment type="caution">
    <text evidence="17">The sequence shown here is derived from an EMBL/GenBank/DDBJ whole genome shotgun (WGS) entry which is preliminary data.</text>
</comment>
<keyword evidence="9" id="KW-0378">Hydrolase</keyword>
<dbReference type="Pfam" id="PF00571">
    <property type="entry name" value="CBS"/>
    <property type="match status" value="2"/>
</dbReference>
<gene>
    <name evidence="17" type="ORF">ASZ90_013793</name>
</gene>
<dbReference type="InterPro" id="IPR008915">
    <property type="entry name" value="Peptidase_M50"/>
</dbReference>
<evidence type="ECO:0000256" key="13">
    <source>
        <dbReference type="ARBA" id="ARBA00023122"/>
    </source>
</evidence>
<dbReference type="InterPro" id="IPR000644">
    <property type="entry name" value="CBS_dom"/>
</dbReference>
<keyword evidence="6 15" id="KW-0812">Transmembrane</keyword>
<keyword evidence="4" id="KW-1003">Cell membrane</keyword>
<evidence type="ECO:0000256" key="11">
    <source>
        <dbReference type="ARBA" id="ARBA00022989"/>
    </source>
</evidence>
<feature type="transmembrane region" description="Helical" evidence="15">
    <location>
        <begin position="144"/>
        <end position="167"/>
    </location>
</feature>
<dbReference type="CDD" id="cd06164">
    <property type="entry name" value="S2P-M50_SpoIVFB_CBS"/>
    <property type="match status" value="1"/>
</dbReference>
<dbReference type="SUPFAM" id="SSF54631">
    <property type="entry name" value="CBS-domain pair"/>
    <property type="match status" value="1"/>
</dbReference>
<keyword evidence="5" id="KW-0645">Protease</keyword>
<comment type="similarity">
    <text evidence="3">Belongs to the peptidase M50B family.</text>
</comment>
<keyword evidence="10" id="KW-0862">Zinc</keyword>
<dbReference type="GO" id="GO:0006508">
    <property type="term" value="P:proteolysis"/>
    <property type="evidence" value="ECO:0007669"/>
    <property type="project" value="UniProtKB-KW"/>
</dbReference>
<evidence type="ECO:0000256" key="15">
    <source>
        <dbReference type="SAM" id="Phobius"/>
    </source>
</evidence>
<comment type="subcellular location">
    <subcellularLocation>
        <location evidence="2">Cell membrane</location>
        <topology evidence="2">Multi-pass membrane protein</topology>
    </subcellularLocation>
</comment>
<evidence type="ECO:0000256" key="5">
    <source>
        <dbReference type="ARBA" id="ARBA00022670"/>
    </source>
</evidence>
<organism evidence="17">
    <name type="scientific">hydrocarbon metagenome</name>
    <dbReference type="NCBI Taxonomy" id="938273"/>
    <lineage>
        <taxon>unclassified sequences</taxon>
        <taxon>metagenomes</taxon>
        <taxon>ecological metagenomes</taxon>
    </lineage>
</organism>
<feature type="transmembrane region" description="Helical" evidence="15">
    <location>
        <begin position="57"/>
        <end position="81"/>
    </location>
</feature>
<dbReference type="InterPro" id="IPR016483">
    <property type="entry name" value="UCP006404_Pept_M50_CBS"/>
</dbReference>
<evidence type="ECO:0000256" key="14">
    <source>
        <dbReference type="ARBA" id="ARBA00023136"/>
    </source>
</evidence>